<gene>
    <name evidence="3" type="ORF">EGW08_010995</name>
</gene>
<organism evidence="3 4">
    <name type="scientific">Elysia chlorotica</name>
    <name type="common">Eastern emerald elysia</name>
    <name type="synonym">Sea slug</name>
    <dbReference type="NCBI Taxonomy" id="188477"/>
    <lineage>
        <taxon>Eukaryota</taxon>
        <taxon>Metazoa</taxon>
        <taxon>Spiralia</taxon>
        <taxon>Lophotrochozoa</taxon>
        <taxon>Mollusca</taxon>
        <taxon>Gastropoda</taxon>
        <taxon>Heterobranchia</taxon>
        <taxon>Euthyneura</taxon>
        <taxon>Panpulmonata</taxon>
        <taxon>Sacoglossa</taxon>
        <taxon>Placobranchoidea</taxon>
        <taxon>Plakobranchidae</taxon>
        <taxon>Elysia</taxon>
    </lineage>
</organism>
<feature type="compositionally biased region" description="Acidic residues" evidence="1">
    <location>
        <begin position="96"/>
        <end position="136"/>
    </location>
</feature>
<evidence type="ECO:0000256" key="1">
    <source>
        <dbReference type="SAM" id="MobiDB-lite"/>
    </source>
</evidence>
<feature type="chain" id="PRO_5018541631" evidence="2">
    <location>
        <begin position="18"/>
        <end position="267"/>
    </location>
</feature>
<keyword evidence="4" id="KW-1185">Reference proteome</keyword>
<dbReference type="EMBL" id="RQTK01000348">
    <property type="protein sequence ID" value="RUS81253.1"/>
    <property type="molecule type" value="Genomic_DNA"/>
</dbReference>
<sequence>MATGVLLLFAMDVCCEGRELNWLIIAWNAARVLMSSMGTAGTAGLAVGNTFNCWPDGDCDPGVIDDPVMDVGIADPDIEGPDIEGPGIEGPGIEDPGMEDPDIDGIVDPDIDGMEDPDIDGIVDPDPDMDDPDVDDPGIGGPEIVDPDIVDPGIDDPDIDDPDIDDPGIDDPDIPLPDIPMFANMLSIGFCPGMKPESACSSPPNRLDDATPVSPNAVGIPRPDAGTLFEGLGPATPGSPLCINCSVLVPPLASPWYRRYKTFRNDF</sequence>
<evidence type="ECO:0000313" key="3">
    <source>
        <dbReference type="EMBL" id="RUS81253.1"/>
    </source>
</evidence>
<proteinExistence type="predicted"/>
<name>A0A3S1BD74_ELYCH</name>
<feature type="region of interest" description="Disordered" evidence="1">
    <location>
        <begin position="78"/>
        <end position="158"/>
    </location>
</feature>
<comment type="caution">
    <text evidence="3">The sequence shown here is derived from an EMBL/GenBank/DDBJ whole genome shotgun (WGS) entry which is preliminary data.</text>
</comment>
<reference evidence="3 4" key="1">
    <citation type="submission" date="2019-01" db="EMBL/GenBank/DDBJ databases">
        <title>A draft genome assembly of the solar-powered sea slug Elysia chlorotica.</title>
        <authorList>
            <person name="Cai H."/>
            <person name="Li Q."/>
            <person name="Fang X."/>
            <person name="Li J."/>
            <person name="Curtis N.E."/>
            <person name="Altenburger A."/>
            <person name="Shibata T."/>
            <person name="Feng M."/>
            <person name="Maeda T."/>
            <person name="Schwartz J.A."/>
            <person name="Shigenobu S."/>
            <person name="Lundholm N."/>
            <person name="Nishiyama T."/>
            <person name="Yang H."/>
            <person name="Hasebe M."/>
            <person name="Li S."/>
            <person name="Pierce S.K."/>
            <person name="Wang J."/>
        </authorList>
    </citation>
    <scope>NUCLEOTIDE SEQUENCE [LARGE SCALE GENOMIC DNA]</scope>
    <source>
        <strain evidence="3">EC2010</strain>
        <tissue evidence="3">Whole organism of an adult</tissue>
    </source>
</reference>
<keyword evidence="2" id="KW-0732">Signal</keyword>
<feature type="compositionally biased region" description="Low complexity" evidence="1">
    <location>
        <begin position="83"/>
        <end position="95"/>
    </location>
</feature>
<evidence type="ECO:0000256" key="2">
    <source>
        <dbReference type="SAM" id="SignalP"/>
    </source>
</evidence>
<dbReference type="AlphaFoldDB" id="A0A3S1BD74"/>
<dbReference type="Proteomes" id="UP000271974">
    <property type="component" value="Unassembled WGS sequence"/>
</dbReference>
<protein>
    <submittedName>
        <fullName evidence="3">Uncharacterized protein</fullName>
    </submittedName>
</protein>
<feature type="signal peptide" evidence="2">
    <location>
        <begin position="1"/>
        <end position="17"/>
    </location>
</feature>
<evidence type="ECO:0000313" key="4">
    <source>
        <dbReference type="Proteomes" id="UP000271974"/>
    </source>
</evidence>
<feature type="compositionally biased region" description="Acidic residues" evidence="1">
    <location>
        <begin position="145"/>
        <end position="158"/>
    </location>
</feature>
<accession>A0A3S1BD74</accession>